<comment type="similarity">
    <text evidence="1">Belongs to the universal stress protein A family.</text>
</comment>
<dbReference type="EMBL" id="VMQU01000018">
    <property type="protein sequence ID" value="TVS91103.1"/>
    <property type="molecule type" value="Genomic_DNA"/>
</dbReference>
<organism evidence="3 4">
    <name type="scientific">Mycobacterium helveticum</name>
    <dbReference type="NCBI Taxonomy" id="2592811"/>
    <lineage>
        <taxon>Bacteria</taxon>
        <taxon>Bacillati</taxon>
        <taxon>Actinomycetota</taxon>
        <taxon>Actinomycetes</taxon>
        <taxon>Mycobacteriales</taxon>
        <taxon>Mycobacteriaceae</taxon>
        <taxon>Mycobacterium</taxon>
    </lineage>
</organism>
<dbReference type="Gene3D" id="3.40.50.620">
    <property type="entry name" value="HUPs"/>
    <property type="match status" value="2"/>
</dbReference>
<dbReference type="RefSeq" id="WP_144949837.1">
    <property type="nucleotide sequence ID" value="NZ_VMQU01000018.1"/>
</dbReference>
<dbReference type="InterPro" id="IPR006016">
    <property type="entry name" value="UspA"/>
</dbReference>
<evidence type="ECO:0000256" key="1">
    <source>
        <dbReference type="ARBA" id="ARBA00008791"/>
    </source>
</evidence>
<dbReference type="PANTHER" id="PTHR46268:SF6">
    <property type="entry name" value="UNIVERSAL STRESS PROTEIN UP12"/>
    <property type="match status" value="1"/>
</dbReference>
<name>A0A557XY74_9MYCO</name>
<dbReference type="PANTHER" id="PTHR46268">
    <property type="entry name" value="STRESS RESPONSE PROTEIN NHAX"/>
    <property type="match status" value="1"/>
</dbReference>
<dbReference type="Proteomes" id="UP000320513">
    <property type="component" value="Unassembled WGS sequence"/>
</dbReference>
<accession>A0A557XY74</accession>
<gene>
    <name evidence="3" type="ORF">FPZ47_06500</name>
</gene>
<evidence type="ECO:0000313" key="4">
    <source>
        <dbReference type="Proteomes" id="UP000320513"/>
    </source>
</evidence>
<evidence type="ECO:0000259" key="2">
    <source>
        <dbReference type="Pfam" id="PF00582"/>
    </source>
</evidence>
<dbReference type="InterPro" id="IPR014729">
    <property type="entry name" value="Rossmann-like_a/b/a_fold"/>
</dbReference>
<reference evidence="3 4" key="1">
    <citation type="submission" date="2019-07" db="EMBL/GenBank/DDBJ databases">
        <title>New Mycobacterium species.</title>
        <authorList>
            <person name="Tortoli E."/>
            <person name="Ghielmetti G."/>
            <person name="Friedel U."/>
            <person name="Trovato A."/>
        </authorList>
    </citation>
    <scope>NUCLEOTIDE SEQUENCE [LARGE SCALE GENOMIC DNA]</scope>
    <source>
        <strain evidence="3 4">16-83</strain>
    </source>
</reference>
<comment type="caution">
    <text evidence="3">The sequence shown here is derived from an EMBL/GenBank/DDBJ whole genome shotgun (WGS) entry which is preliminary data.</text>
</comment>
<dbReference type="CDD" id="cd23944">
    <property type="entry name" value="USP_Rv2623_repeat1"/>
    <property type="match status" value="1"/>
</dbReference>
<dbReference type="InterPro" id="IPR006015">
    <property type="entry name" value="Universal_stress_UspA"/>
</dbReference>
<feature type="domain" description="UspA" evidence="2">
    <location>
        <begin position="165"/>
        <end position="302"/>
    </location>
</feature>
<keyword evidence="4" id="KW-1185">Reference proteome</keyword>
<sequence length="305" mass="32023">MSPRQTSAEILVGVDGSPSSVAAVEWAARDAAVHEAPLRLVHVAPVITEFFGPVPPAPPPGEYASWQEQHAHQILEEAHKLAAEAAQPHGAYQITSDVLYDAPILPALVDLTKQAQMVVVGCRGQTAVARALLGSVSSGLVYHAKCPVAVIHDEDSPAAVSPHAPVVVGVDGSPASDLATEIAFDEASRRGVGVVALHAWSDVGALGFGRPGQAPVEWANFEVREEQVLAERLAEWQQRHPDVSVSKIVVSDRPAPRLLQQAETAQLVVVGSRGRGGFSGMLLGSVGRAVVNAARIPVIVARSNE</sequence>
<dbReference type="SUPFAM" id="SSF52402">
    <property type="entry name" value="Adenine nucleotide alpha hydrolases-like"/>
    <property type="match status" value="2"/>
</dbReference>
<protein>
    <submittedName>
        <fullName evidence="3">Universal stress protein</fullName>
    </submittedName>
</protein>
<dbReference type="AlphaFoldDB" id="A0A557XY74"/>
<dbReference type="Pfam" id="PF00582">
    <property type="entry name" value="Usp"/>
    <property type="match status" value="2"/>
</dbReference>
<dbReference type="OrthoDB" id="3174546at2"/>
<dbReference type="PRINTS" id="PR01438">
    <property type="entry name" value="UNVRSLSTRESS"/>
</dbReference>
<proteinExistence type="inferred from homology"/>
<evidence type="ECO:0000313" key="3">
    <source>
        <dbReference type="EMBL" id="TVS91103.1"/>
    </source>
</evidence>
<feature type="domain" description="UspA" evidence="2">
    <location>
        <begin position="10"/>
        <end position="152"/>
    </location>
</feature>